<evidence type="ECO:0000256" key="3">
    <source>
        <dbReference type="SAM" id="MobiDB-lite"/>
    </source>
</evidence>
<sequence>MTAMPATEDHAPTDRGPARQAPLPPATGPAPRPTAGAAPRPADALPRQNASASRPPASVPGQADTFPRQKDSTRPPQQSRGFVTDPLDHPDPHTAAQAAAVENLLRCWVREHNLPAPEDATLRIPLHTTGTTLLAPIHYWSPTGWHRFGLPHFADAPEGAPPADAVTVAALLAREATARPASGDSFDEDPATPSPTPVPTPAPETPTLASETADLISRVADSVRHTTAFLAERRSRPADPPDLFLAAEQALVLGHPLHPTPKSREGLSEAEARLYSPESRGSFPLRWLAVAPSVLSTDSAWTERGRIVPADRLTARLAGSGLPLPDGYAALPLHPWQHREIRHRPETAALLDAGLLRDLGPHGSPWHPTSSVRTVHRTGAPAMLKLSLGLRITNSRRENLRKELHRGVEVHRLLRSGLAKEWQTAHPGFDIVRDPAWLAVTTPDGDPVPGLDVMIRHNPFGPTDDVSCVAGFLSPRPYDRSEQRDSRTTDEPRGARVIDQQPGGPAPEQSPPAWSRLADVVTRLAGRTGRPLGVVAAEWFLRYLERVVRPVLWLDSEAGIALEAHQQNTLLLLDADGWPTGGRYRDNQGYYFRESRRADLQARLPGIGEHSDTFVSDEVTDERFTYYLGINNVLGLVGAFGSQRLADEHLLLAALRRFLADVATGPHRLNTSLPSRFLDSPTFRCKANLLTRLHGLDELIGPVDTQSVYVTITNPLHL</sequence>
<dbReference type="PANTHER" id="PTHR34384:SF5">
    <property type="entry name" value="L-2,3-DIAMINOPROPANOATE--CITRATE LIGASE"/>
    <property type="match status" value="1"/>
</dbReference>
<dbReference type="InterPro" id="IPR007310">
    <property type="entry name" value="Aerobactin_biosyn_IucA/IucC_N"/>
</dbReference>
<organism evidence="6 7">
    <name type="scientific">Streptomyces graminofaciens</name>
    <dbReference type="NCBI Taxonomy" id="68212"/>
    <lineage>
        <taxon>Bacteria</taxon>
        <taxon>Bacillati</taxon>
        <taxon>Actinomycetota</taxon>
        <taxon>Actinomycetes</taxon>
        <taxon>Kitasatosporales</taxon>
        <taxon>Streptomycetaceae</taxon>
        <taxon>Streptomyces</taxon>
    </lineage>
</organism>
<evidence type="ECO:0000313" key="6">
    <source>
        <dbReference type="EMBL" id="BBC32439.1"/>
    </source>
</evidence>
<dbReference type="Pfam" id="PF04183">
    <property type="entry name" value="IucA_IucC"/>
    <property type="match status" value="1"/>
</dbReference>
<dbReference type="Pfam" id="PF06276">
    <property type="entry name" value="FhuF"/>
    <property type="match status" value="1"/>
</dbReference>
<comment type="pathway">
    <text evidence="1">Siderophore biosynthesis.</text>
</comment>
<feature type="compositionally biased region" description="Pro residues" evidence="3">
    <location>
        <begin position="22"/>
        <end position="32"/>
    </location>
</feature>
<evidence type="ECO:0000256" key="2">
    <source>
        <dbReference type="ARBA" id="ARBA00007832"/>
    </source>
</evidence>
<keyword evidence="7" id="KW-1185">Reference proteome</keyword>
<proteinExistence type="inferred from homology"/>
<name>A0ABN5VGX4_9ACTN</name>
<dbReference type="InterPro" id="IPR022770">
    <property type="entry name" value="IucA/IucC-like_C"/>
</dbReference>
<feature type="domain" description="Aerobactin siderophore biosynthesis IucA/IucC N-terminal" evidence="4">
    <location>
        <begin position="244"/>
        <end position="471"/>
    </location>
</feature>
<evidence type="ECO:0000259" key="5">
    <source>
        <dbReference type="Pfam" id="PF06276"/>
    </source>
</evidence>
<feature type="region of interest" description="Disordered" evidence="3">
    <location>
        <begin position="474"/>
        <end position="513"/>
    </location>
</feature>
<evidence type="ECO:0000259" key="4">
    <source>
        <dbReference type="Pfam" id="PF04183"/>
    </source>
</evidence>
<comment type="similarity">
    <text evidence="2">Belongs to the IucA/IucC family.</text>
</comment>
<reference evidence="6 7" key="1">
    <citation type="journal article" date="2010" name="ChemBioChem">
        <title>Cloning and characterization of the biosynthetic gene cluster of 16-membered macrolide antibiotic FD-891: involvement of a dual functional cytochrome P450 monooxygenase catalyzing epoxidation and hydroxylation.</title>
        <authorList>
            <person name="Kudo F."/>
            <person name="Motegi A."/>
            <person name="Mizoue K."/>
            <person name="Eguchi T."/>
        </authorList>
    </citation>
    <scope>NUCLEOTIDE SEQUENCE [LARGE SCALE GENOMIC DNA]</scope>
    <source>
        <strain evidence="6 7">A-8890</strain>
    </source>
</reference>
<feature type="compositionally biased region" description="Basic and acidic residues" evidence="3">
    <location>
        <begin position="477"/>
        <end position="496"/>
    </location>
</feature>
<feature type="compositionally biased region" description="Pro residues" evidence="3">
    <location>
        <begin position="192"/>
        <end position="204"/>
    </location>
</feature>
<evidence type="ECO:0000313" key="7">
    <source>
        <dbReference type="Proteomes" id="UP001321542"/>
    </source>
</evidence>
<accession>A0ABN5VGX4</accession>
<feature type="compositionally biased region" description="Low complexity" evidence="3">
    <location>
        <begin position="33"/>
        <end position="46"/>
    </location>
</feature>
<protein>
    <recommendedName>
        <fullName evidence="8">Iron transporter</fullName>
    </recommendedName>
</protein>
<dbReference type="InterPro" id="IPR037455">
    <property type="entry name" value="LucA/IucC-like"/>
</dbReference>
<feature type="region of interest" description="Disordered" evidence="3">
    <location>
        <begin position="178"/>
        <end position="208"/>
    </location>
</feature>
<dbReference type="Proteomes" id="UP001321542">
    <property type="component" value="Chromosome"/>
</dbReference>
<dbReference type="PANTHER" id="PTHR34384">
    <property type="entry name" value="L-2,3-DIAMINOPROPANOATE--CITRATE LIGASE"/>
    <property type="match status" value="1"/>
</dbReference>
<feature type="domain" description="Aerobactin siderophore biosynthesis IucA/IucC-like C-terminal" evidence="5">
    <location>
        <begin position="538"/>
        <end position="699"/>
    </location>
</feature>
<dbReference type="Gene3D" id="1.10.510.40">
    <property type="match status" value="1"/>
</dbReference>
<dbReference type="Gene3D" id="6.10.250.3370">
    <property type="match status" value="1"/>
</dbReference>
<gene>
    <name evidence="6" type="ORF">SGFS_037330</name>
</gene>
<evidence type="ECO:0000256" key="1">
    <source>
        <dbReference type="ARBA" id="ARBA00004924"/>
    </source>
</evidence>
<feature type="compositionally biased region" description="Basic and acidic residues" evidence="3">
    <location>
        <begin position="7"/>
        <end position="17"/>
    </location>
</feature>
<dbReference type="EMBL" id="AP018448">
    <property type="protein sequence ID" value="BBC32439.1"/>
    <property type="molecule type" value="Genomic_DNA"/>
</dbReference>
<evidence type="ECO:0008006" key="8">
    <source>
        <dbReference type="Google" id="ProtNLM"/>
    </source>
</evidence>
<reference evidence="6 7" key="2">
    <citation type="journal article" date="2023" name="ChemBioChem">
        <title>Acyltransferase Domain Exchange between Two Independent Type I Polyketide Synthases in the Same Producer Strain of Macrolide Antibiotics.</title>
        <authorList>
            <person name="Kudo F."/>
            <person name="Kishikawa K."/>
            <person name="Tsuboi K."/>
            <person name="Kido T."/>
            <person name="Usui T."/>
            <person name="Hashimoto J."/>
            <person name="Shin-Ya K."/>
            <person name="Miyanaga A."/>
            <person name="Eguchi T."/>
        </authorList>
    </citation>
    <scope>NUCLEOTIDE SEQUENCE [LARGE SCALE GENOMIC DNA]</scope>
    <source>
        <strain evidence="6 7">A-8890</strain>
    </source>
</reference>
<feature type="region of interest" description="Disordered" evidence="3">
    <location>
        <begin position="1"/>
        <end position="93"/>
    </location>
</feature>